<feature type="domain" description="PDZ" evidence="1">
    <location>
        <begin position="301"/>
        <end position="362"/>
    </location>
</feature>
<protein>
    <submittedName>
        <fullName evidence="2">PDZ domain-containing protein</fullName>
    </submittedName>
</protein>
<dbReference type="Gene3D" id="2.30.42.10">
    <property type="match status" value="1"/>
</dbReference>
<accession>A0A832A266</accession>
<dbReference type="InterPro" id="IPR007314">
    <property type="entry name" value="Cofac_haem-bd_dom"/>
</dbReference>
<dbReference type="Gene3D" id="3.40.50.11550">
    <property type="match status" value="1"/>
</dbReference>
<evidence type="ECO:0000259" key="1">
    <source>
        <dbReference type="PROSITE" id="PS50106"/>
    </source>
</evidence>
<dbReference type="CDD" id="cd14727">
    <property type="entry name" value="ChanN-like"/>
    <property type="match status" value="1"/>
</dbReference>
<dbReference type="PROSITE" id="PS51257">
    <property type="entry name" value="PROKAR_LIPOPROTEIN"/>
    <property type="match status" value="1"/>
</dbReference>
<dbReference type="SMART" id="SM00228">
    <property type="entry name" value="PDZ"/>
    <property type="match status" value="1"/>
</dbReference>
<proteinExistence type="predicted"/>
<dbReference type="InterPro" id="IPR001478">
    <property type="entry name" value="PDZ"/>
</dbReference>
<organism evidence="2">
    <name type="scientific">Desulfacinum infernum</name>
    <dbReference type="NCBI Taxonomy" id="35837"/>
    <lineage>
        <taxon>Bacteria</taxon>
        <taxon>Pseudomonadati</taxon>
        <taxon>Thermodesulfobacteriota</taxon>
        <taxon>Syntrophobacteria</taxon>
        <taxon>Syntrophobacterales</taxon>
        <taxon>Syntrophobacteraceae</taxon>
        <taxon>Desulfacinum</taxon>
    </lineage>
</organism>
<dbReference type="SUPFAM" id="SSF159501">
    <property type="entry name" value="EreA/ChaN-like"/>
    <property type="match status" value="1"/>
</dbReference>
<dbReference type="InterPro" id="IPR041489">
    <property type="entry name" value="PDZ_6"/>
</dbReference>
<gene>
    <name evidence="2" type="ORF">ENS06_04310</name>
</gene>
<comment type="caution">
    <text evidence="2">The sequence shown here is derived from an EMBL/GenBank/DDBJ whole genome shotgun (WGS) entry which is preliminary data.</text>
</comment>
<dbReference type="PROSITE" id="PS50106">
    <property type="entry name" value="PDZ"/>
    <property type="match status" value="1"/>
</dbReference>
<dbReference type="SUPFAM" id="SSF50156">
    <property type="entry name" value="PDZ domain-like"/>
    <property type="match status" value="1"/>
</dbReference>
<evidence type="ECO:0000313" key="2">
    <source>
        <dbReference type="EMBL" id="HFK96536.1"/>
    </source>
</evidence>
<dbReference type="AlphaFoldDB" id="A0A832A266"/>
<sequence length="394" mass="44227">MSKYQRIKGRSFLAWVVLAALYGCAALERPESAVSARVFPRVLQAGDVLDLHTGTKLSFEELIRALETVRIVYVGEVHAREADHEVQQRIVEGLWKAGKRIGIGVEMLPRTVQAALDLWVRGTVDEAEFLEAVGWERHWGFPFEAYRPVFMFAREKNIPMRALNAPPAVARKVAHHGLEALTEDERRQIARHFFMDDAAHRAYIQEEFKAHVPGGIKDFETFYQAQLVWDETMAESLAVWLVQEPLDQVVVLAGKAHVNQRFGIPERVRRRLEHRYAVVVPAADNEAPEQVTAEVGDYLVVTAAEKPAPGHGKRLGVLLDKNPEGRGLRVRQVVPGSRAEKAGFLAGDLIVAADGDPVSDVSDLHRRFQSPQDAVVFTVDREGRVMEIRVDFGR</sequence>
<dbReference type="Pfam" id="PF04187">
    <property type="entry name" value="Cofac_haem_bdg"/>
    <property type="match status" value="1"/>
</dbReference>
<dbReference type="Pfam" id="PF17820">
    <property type="entry name" value="PDZ_6"/>
    <property type="match status" value="1"/>
</dbReference>
<name>A0A832A266_9BACT</name>
<dbReference type="EMBL" id="DSTK01000013">
    <property type="protein sequence ID" value="HFK96536.1"/>
    <property type="molecule type" value="Genomic_DNA"/>
</dbReference>
<reference evidence="2" key="1">
    <citation type="journal article" date="2020" name="mSystems">
        <title>Genome- and Community-Level Interaction Insights into Carbon Utilization and Element Cycling Functions of Hydrothermarchaeota in Hydrothermal Sediment.</title>
        <authorList>
            <person name="Zhou Z."/>
            <person name="Liu Y."/>
            <person name="Xu W."/>
            <person name="Pan J."/>
            <person name="Luo Z.H."/>
            <person name="Li M."/>
        </authorList>
    </citation>
    <scope>NUCLEOTIDE SEQUENCE [LARGE SCALE GENOMIC DNA]</scope>
    <source>
        <strain evidence="2">SpSt-456</strain>
    </source>
</reference>
<dbReference type="InterPro" id="IPR036034">
    <property type="entry name" value="PDZ_sf"/>
</dbReference>